<dbReference type="Proteomes" id="UP000008022">
    <property type="component" value="Unassembled WGS sequence"/>
</dbReference>
<sequence length="92" mass="9563">MRCSCAQPWMRTTRGCGCFADVALLLAHDGIPLSGVVVFAAAAPPSLPLLRLAMISRACSPSLHSRTSTMRVVVASVGKLCAALVLDLASSH</sequence>
<dbReference type="AlphaFoldDB" id="A0A0E0PW15"/>
<evidence type="ECO:0000313" key="1">
    <source>
        <dbReference type="EnsemblPlants" id="ORUFI06G10330.1"/>
    </source>
</evidence>
<reference evidence="2" key="1">
    <citation type="submission" date="2013-06" db="EMBL/GenBank/DDBJ databases">
        <authorList>
            <person name="Zhao Q."/>
        </authorList>
    </citation>
    <scope>NUCLEOTIDE SEQUENCE</scope>
    <source>
        <strain evidence="2">cv. W1943</strain>
    </source>
</reference>
<evidence type="ECO:0000313" key="2">
    <source>
        <dbReference type="Proteomes" id="UP000008022"/>
    </source>
</evidence>
<dbReference type="HOGENOM" id="CLU_2416788_0_0_1"/>
<name>A0A0E0PW15_ORYRU</name>
<keyword evidence="2" id="KW-1185">Reference proteome</keyword>
<dbReference type="EnsemblPlants" id="ORUFI06G10330.1">
    <property type="protein sequence ID" value="ORUFI06G10330.1"/>
    <property type="gene ID" value="ORUFI06G10330"/>
</dbReference>
<dbReference type="Gramene" id="ORUFI06G10330.1">
    <property type="protein sequence ID" value="ORUFI06G10330.1"/>
    <property type="gene ID" value="ORUFI06G10330"/>
</dbReference>
<reference evidence="1" key="2">
    <citation type="submission" date="2015-06" db="UniProtKB">
        <authorList>
            <consortium name="EnsemblPlants"/>
        </authorList>
    </citation>
    <scope>IDENTIFICATION</scope>
</reference>
<proteinExistence type="predicted"/>
<protein>
    <submittedName>
        <fullName evidence="1">Uncharacterized protein</fullName>
    </submittedName>
</protein>
<organism evidence="1 2">
    <name type="scientific">Oryza rufipogon</name>
    <name type="common">Brownbeard rice</name>
    <name type="synonym">Asian wild rice</name>
    <dbReference type="NCBI Taxonomy" id="4529"/>
    <lineage>
        <taxon>Eukaryota</taxon>
        <taxon>Viridiplantae</taxon>
        <taxon>Streptophyta</taxon>
        <taxon>Embryophyta</taxon>
        <taxon>Tracheophyta</taxon>
        <taxon>Spermatophyta</taxon>
        <taxon>Magnoliopsida</taxon>
        <taxon>Liliopsida</taxon>
        <taxon>Poales</taxon>
        <taxon>Poaceae</taxon>
        <taxon>BOP clade</taxon>
        <taxon>Oryzoideae</taxon>
        <taxon>Oryzeae</taxon>
        <taxon>Oryzinae</taxon>
        <taxon>Oryza</taxon>
    </lineage>
</organism>
<accession>A0A0E0PW15</accession>